<comment type="caution">
    <text evidence="7">The sequence shown here is derived from an EMBL/GenBank/DDBJ whole genome shotgun (WGS) entry which is preliminary data.</text>
</comment>
<gene>
    <name evidence="7" type="ORF">QBC37DRAFT_413796</name>
</gene>
<dbReference type="GO" id="GO:0022857">
    <property type="term" value="F:transmembrane transporter activity"/>
    <property type="evidence" value="ECO:0007669"/>
    <property type="project" value="InterPro"/>
</dbReference>
<feature type="transmembrane region" description="Helical" evidence="6">
    <location>
        <begin position="343"/>
        <end position="362"/>
    </location>
</feature>
<dbReference type="GO" id="GO:0016020">
    <property type="term" value="C:membrane"/>
    <property type="evidence" value="ECO:0007669"/>
    <property type="project" value="UniProtKB-SubCell"/>
</dbReference>
<dbReference type="InterPro" id="IPR051617">
    <property type="entry name" value="UNC-93-like_regulator"/>
</dbReference>
<comment type="subcellular location">
    <subcellularLocation>
        <location evidence="1">Membrane</location>
        <topology evidence="1">Multi-pass membrane protein</topology>
    </subcellularLocation>
</comment>
<name>A0AAN7BBE2_9PEZI</name>
<sequence length="511" mass="56354">MQVLCKESICIRRSLSRAPLLLREPSFTSPFYISYPTRPHYTHAQRTAIPPPPTMAFFRSVLAQMIICGMIALLGPGLWNANNSLGAGGALLPYLVNGGNSLVFGLMGLFCILSPIFVNWIGVKRTLIAGTLGWSVYSAALYQNNRFGTEWFVMLGAAICGISAGLYWAAEGSIVLSYPEHAKRGRYLALWLGFKNSGQLIGGAINLGLNADRSTGGKVSWVTLLIFVILQACALPLAFLLSPPEKTNRSDGTKIVVESQTTTREQFRLLWKTITTRQIGLLLPVFFASWFYWGYASTFLTLYFSVRARALASFLSAITGTIACTIFGFFLDSQKFSVKFRIRFGFLLSCGMFTLMWIWVLIVQHQWEGRLDKLDWSSPGFGKGFGMYIMLGTIGNMVQNYLYFLIGTVGDGTSELSRGTGLLRGVESWGQCASFGISSSKFSPFWTTVINVVFWTVSLVPASFAIWEVEDRRKLDQERLGELEGGVASITSDESIGKGGETVSEKVSEAK</sequence>
<dbReference type="Pfam" id="PF07690">
    <property type="entry name" value="MFS_1"/>
    <property type="match status" value="1"/>
</dbReference>
<feature type="transmembrane region" description="Helical" evidence="6">
    <location>
        <begin position="281"/>
        <end position="304"/>
    </location>
</feature>
<evidence type="ECO:0000256" key="1">
    <source>
        <dbReference type="ARBA" id="ARBA00004141"/>
    </source>
</evidence>
<feature type="transmembrane region" description="Helical" evidence="6">
    <location>
        <begin position="99"/>
        <end position="120"/>
    </location>
</feature>
<keyword evidence="4 6" id="KW-0472">Membrane</keyword>
<protein>
    <submittedName>
        <fullName evidence="7">Major facilitator superfamily domain-containing protein</fullName>
    </submittedName>
</protein>
<dbReference type="EMBL" id="MU858057">
    <property type="protein sequence ID" value="KAK4217733.1"/>
    <property type="molecule type" value="Genomic_DNA"/>
</dbReference>
<feature type="transmembrane region" description="Helical" evidence="6">
    <location>
        <begin position="445"/>
        <end position="467"/>
    </location>
</feature>
<organism evidence="7 8">
    <name type="scientific">Rhypophila decipiens</name>
    <dbReference type="NCBI Taxonomy" id="261697"/>
    <lineage>
        <taxon>Eukaryota</taxon>
        <taxon>Fungi</taxon>
        <taxon>Dikarya</taxon>
        <taxon>Ascomycota</taxon>
        <taxon>Pezizomycotina</taxon>
        <taxon>Sordariomycetes</taxon>
        <taxon>Sordariomycetidae</taxon>
        <taxon>Sordariales</taxon>
        <taxon>Naviculisporaceae</taxon>
        <taxon>Rhypophila</taxon>
    </lineage>
</organism>
<evidence type="ECO:0000256" key="6">
    <source>
        <dbReference type="SAM" id="Phobius"/>
    </source>
</evidence>
<dbReference type="PANTHER" id="PTHR23294:SF19">
    <property type="entry name" value="DUF895 DOMAIN MEMBRANE PROTEIN-RELATED"/>
    <property type="match status" value="1"/>
</dbReference>
<evidence type="ECO:0000256" key="4">
    <source>
        <dbReference type="ARBA" id="ARBA00023136"/>
    </source>
</evidence>
<accession>A0AAN7BBE2</accession>
<evidence type="ECO:0000313" key="7">
    <source>
        <dbReference type="EMBL" id="KAK4217733.1"/>
    </source>
</evidence>
<evidence type="ECO:0000313" key="8">
    <source>
        <dbReference type="Proteomes" id="UP001301769"/>
    </source>
</evidence>
<dbReference type="SUPFAM" id="SSF103473">
    <property type="entry name" value="MFS general substrate transporter"/>
    <property type="match status" value="1"/>
</dbReference>
<reference evidence="7" key="1">
    <citation type="journal article" date="2023" name="Mol. Phylogenet. Evol.">
        <title>Genome-scale phylogeny and comparative genomics of the fungal order Sordariales.</title>
        <authorList>
            <person name="Hensen N."/>
            <person name="Bonometti L."/>
            <person name="Westerberg I."/>
            <person name="Brannstrom I.O."/>
            <person name="Guillou S."/>
            <person name="Cros-Aarteil S."/>
            <person name="Calhoun S."/>
            <person name="Haridas S."/>
            <person name="Kuo A."/>
            <person name="Mondo S."/>
            <person name="Pangilinan J."/>
            <person name="Riley R."/>
            <person name="LaButti K."/>
            <person name="Andreopoulos B."/>
            <person name="Lipzen A."/>
            <person name="Chen C."/>
            <person name="Yan M."/>
            <person name="Daum C."/>
            <person name="Ng V."/>
            <person name="Clum A."/>
            <person name="Steindorff A."/>
            <person name="Ohm R.A."/>
            <person name="Martin F."/>
            <person name="Silar P."/>
            <person name="Natvig D.O."/>
            <person name="Lalanne C."/>
            <person name="Gautier V."/>
            <person name="Ament-Velasquez S.L."/>
            <person name="Kruys A."/>
            <person name="Hutchinson M.I."/>
            <person name="Powell A.J."/>
            <person name="Barry K."/>
            <person name="Miller A.N."/>
            <person name="Grigoriev I.V."/>
            <person name="Debuchy R."/>
            <person name="Gladieux P."/>
            <person name="Hiltunen Thoren M."/>
            <person name="Johannesson H."/>
        </authorList>
    </citation>
    <scope>NUCLEOTIDE SEQUENCE</scope>
    <source>
        <strain evidence="7">PSN293</strain>
    </source>
</reference>
<feature type="transmembrane region" description="Helical" evidence="6">
    <location>
        <begin position="310"/>
        <end position="331"/>
    </location>
</feature>
<reference evidence="7" key="2">
    <citation type="submission" date="2023-05" db="EMBL/GenBank/DDBJ databases">
        <authorList>
            <consortium name="Lawrence Berkeley National Laboratory"/>
            <person name="Steindorff A."/>
            <person name="Hensen N."/>
            <person name="Bonometti L."/>
            <person name="Westerberg I."/>
            <person name="Brannstrom I.O."/>
            <person name="Guillou S."/>
            <person name="Cros-Aarteil S."/>
            <person name="Calhoun S."/>
            <person name="Haridas S."/>
            <person name="Kuo A."/>
            <person name="Mondo S."/>
            <person name="Pangilinan J."/>
            <person name="Riley R."/>
            <person name="Labutti K."/>
            <person name="Andreopoulos B."/>
            <person name="Lipzen A."/>
            <person name="Chen C."/>
            <person name="Yanf M."/>
            <person name="Daum C."/>
            <person name="Ng V."/>
            <person name="Clum A."/>
            <person name="Ohm R."/>
            <person name="Martin F."/>
            <person name="Silar P."/>
            <person name="Natvig D."/>
            <person name="Lalanne C."/>
            <person name="Gautier V."/>
            <person name="Ament-Velasquez S.L."/>
            <person name="Kruys A."/>
            <person name="Hutchinson M.I."/>
            <person name="Powell A.J."/>
            <person name="Barry K."/>
            <person name="Miller A.N."/>
            <person name="Grigoriev I.V."/>
            <person name="Debuchy R."/>
            <person name="Gladieux P."/>
            <person name="Thoren M.H."/>
            <person name="Johannesson H."/>
        </authorList>
    </citation>
    <scope>NUCLEOTIDE SEQUENCE</scope>
    <source>
        <strain evidence="7">PSN293</strain>
    </source>
</reference>
<feature type="transmembrane region" description="Helical" evidence="6">
    <location>
        <begin position="56"/>
        <end position="79"/>
    </location>
</feature>
<keyword evidence="3 6" id="KW-1133">Transmembrane helix</keyword>
<feature type="transmembrane region" description="Helical" evidence="6">
    <location>
        <begin position="221"/>
        <end position="241"/>
    </location>
</feature>
<keyword evidence="2 6" id="KW-0812">Transmembrane</keyword>
<dbReference type="InterPro" id="IPR011701">
    <property type="entry name" value="MFS"/>
</dbReference>
<evidence type="ECO:0000256" key="3">
    <source>
        <dbReference type="ARBA" id="ARBA00022989"/>
    </source>
</evidence>
<evidence type="ECO:0000256" key="2">
    <source>
        <dbReference type="ARBA" id="ARBA00022692"/>
    </source>
</evidence>
<dbReference type="Proteomes" id="UP001301769">
    <property type="component" value="Unassembled WGS sequence"/>
</dbReference>
<feature type="transmembrane region" description="Helical" evidence="6">
    <location>
        <begin position="151"/>
        <end position="176"/>
    </location>
</feature>
<feature type="region of interest" description="Disordered" evidence="5">
    <location>
        <begin position="491"/>
        <end position="511"/>
    </location>
</feature>
<keyword evidence="8" id="KW-1185">Reference proteome</keyword>
<proteinExistence type="predicted"/>
<evidence type="ECO:0000256" key="5">
    <source>
        <dbReference type="SAM" id="MobiDB-lite"/>
    </source>
</evidence>
<dbReference type="Gene3D" id="1.20.1250.20">
    <property type="entry name" value="MFS general substrate transporter like domains"/>
    <property type="match status" value="1"/>
</dbReference>
<dbReference type="AlphaFoldDB" id="A0AAN7BBE2"/>
<dbReference type="InterPro" id="IPR036259">
    <property type="entry name" value="MFS_trans_sf"/>
</dbReference>
<feature type="transmembrane region" description="Helical" evidence="6">
    <location>
        <begin position="188"/>
        <end position="209"/>
    </location>
</feature>
<dbReference type="PANTHER" id="PTHR23294">
    <property type="entry name" value="ET TRANSLATION PRODUCT-RELATED"/>
    <property type="match status" value="1"/>
</dbReference>